<keyword evidence="1" id="KW-0560">Oxidoreductase</keyword>
<name>A0ABT0GUM7_9HYPH</name>
<reference evidence="3" key="1">
    <citation type="submission" date="2022-04" db="EMBL/GenBank/DDBJ databases">
        <title>Roseibium sp. CAU 1639 isolated from mud.</title>
        <authorList>
            <person name="Kim W."/>
        </authorList>
    </citation>
    <scope>NUCLEOTIDE SEQUENCE</scope>
    <source>
        <strain evidence="3">CAU 1639</strain>
    </source>
</reference>
<organism evidence="3 4">
    <name type="scientific">Roseibium sediminicola</name>
    <dbReference type="NCBI Taxonomy" id="2933272"/>
    <lineage>
        <taxon>Bacteria</taxon>
        <taxon>Pseudomonadati</taxon>
        <taxon>Pseudomonadota</taxon>
        <taxon>Alphaproteobacteria</taxon>
        <taxon>Hyphomicrobiales</taxon>
        <taxon>Stappiaceae</taxon>
        <taxon>Roseibium</taxon>
    </lineage>
</organism>
<gene>
    <name evidence="3" type="ORF">M0H32_13290</name>
</gene>
<dbReference type="PANTHER" id="PTHR30466:SF1">
    <property type="entry name" value="FMN REDUCTASE (NADH) RUTF"/>
    <property type="match status" value="1"/>
</dbReference>
<sequence>MSDLDPRALRDAFGRFMTGVTVVTTLGSDGQPVGFTANSFSSVSLDPPLLLVCPGKFLSSYQAFAACKRFCVSVLSEDQKAAANTFAGFKGDRFAQVPHIRDAHGVPLLTGAVAQFSCRTHQIVPAGDHALLIGEVTAFDQTEAAGLGYVGGQFFRPGQTQTLSMGA</sequence>
<proteinExistence type="predicted"/>
<evidence type="ECO:0000313" key="4">
    <source>
        <dbReference type="Proteomes" id="UP001431221"/>
    </source>
</evidence>
<dbReference type="EMBL" id="JALNMJ010000008">
    <property type="protein sequence ID" value="MCK7613144.1"/>
    <property type="molecule type" value="Genomic_DNA"/>
</dbReference>
<dbReference type="Proteomes" id="UP001431221">
    <property type="component" value="Unassembled WGS sequence"/>
</dbReference>
<evidence type="ECO:0000313" key="3">
    <source>
        <dbReference type="EMBL" id="MCK7613144.1"/>
    </source>
</evidence>
<accession>A0ABT0GUM7</accession>
<evidence type="ECO:0000256" key="1">
    <source>
        <dbReference type="ARBA" id="ARBA00023002"/>
    </source>
</evidence>
<dbReference type="RefSeq" id="WP_248154707.1">
    <property type="nucleotide sequence ID" value="NZ_JALNMJ010000008.1"/>
</dbReference>
<keyword evidence="4" id="KW-1185">Reference proteome</keyword>
<dbReference type="InterPro" id="IPR012349">
    <property type="entry name" value="Split_barrel_FMN-bd"/>
</dbReference>
<feature type="domain" description="Flavin reductase like" evidence="2">
    <location>
        <begin position="13"/>
        <end position="156"/>
    </location>
</feature>
<protein>
    <submittedName>
        <fullName evidence="3">Flavin reductase family protein</fullName>
    </submittedName>
</protein>
<dbReference type="SUPFAM" id="SSF50475">
    <property type="entry name" value="FMN-binding split barrel"/>
    <property type="match status" value="1"/>
</dbReference>
<dbReference type="Pfam" id="PF01613">
    <property type="entry name" value="Flavin_Reduct"/>
    <property type="match status" value="1"/>
</dbReference>
<dbReference type="SMART" id="SM00903">
    <property type="entry name" value="Flavin_Reduct"/>
    <property type="match status" value="1"/>
</dbReference>
<dbReference type="InterPro" id="IPR050268">
    <property type="entry name" value="NADH-dep_flavin_reductase"/>
</dbReference>
<dbReference type="PANTHER" id="PTHR30466">
    <property type="entry name" value="FLAVIN REDUCTASE"/>
    <property type="match status" value="1"/>
</dbReference>
<comment type="caution">
    <text evidence="3">The sequence shown here is derived from an EMBL/GenBank/DDBJ whole genome shotgun (WGS) entry which is preliminary data.</text>
</comment>
<evidence type="ECO:0000259" key="2">
    <source>
        <dbReference type="SMART" id="SM00903"/>
    </source>
</evidence>
<dbReference type="InterPro" id="IPR002563">
    <property type="entry name" value="Flavin_Rdtase-like_dom"/>
</dbReference>
<dbReference type="Gene3D" id="2.30.110.10">
    <property type="entry name" value="Electron Transport, Fmn-binding Protein, Chain A"/>
    <property type="match status" value="1"/>
</dbReference>